<sequence length="138" mass="16047">MKRKIVNKKIQELDKYLKQLRKYEGICADELKNDLDKMWIVERGLQLSIQLILDIGNHILADKGISVDKYADIFIKLGENNIIPKKFAENIKGMAGFRNILVHEYAEIDVEIIANVLNNSLDDFKKFAEHINNYLENK</sequence>
<keyword evidence="1" id="KW-1277">Toxin-antitoxin system</keyword>
<dbReference type="AlphaFoldDB" id="A0AAW4X1D2"/>
<evidence type="ECO:0000256" key="1">
    <source>
        <dbReference type="ARBA" id="ARBA00022649"/>
    </source>
</evidence>
<dbReference type="InterPro" id="IPR008201">
    <property type="entry name" value="HepT-like"/>
</dbReference>
<dbReference type="GO" id="GO:0004540">
    <property type="term" value="F:RNA nuclease activity"/>
    <property type="evidence" value="ECO:0007669"/>
    <property type="project" value="InterPro"/>
</dbReference>
<evidence type="ECO:0000313" key="6">
    <source>
        <dbReference type="Proteomes" id="UP001199296"/>
    </source>
</evidence>
<evidence type="ECO:0000313" key="5">
    <source>
        <dbReference type="EMBL" id="MCC3145620.1"/>
    </source>
</evidence>
<dbReference type="RefSeq" id="WP_229346321.1">
    <property type="nucleotide sequence ID" value="NZ_JAJFAT010000014.1"/>
</dbReference>
<accession>A0AAW4X1D2</accession>
<comment type="caution">
    <text evidence="5">The sequence shown here is derived from an EMBL/GenBank/DDBJ whole genome shotgun (WGS) entry which is preliminary data.</text>
</comment>
<dbReference type="Gene3D" id="1.20.120.580">
    <property type="entry name" value="bsu32300-like"/>
    <property type="match status" value="1"/>
</dbReference>
<dbReference type="Proteomes" id="UP001199296">
    <property type="component" value="Unassembled WGS sequence"/>
</dbReference>
<keyword evidence="3" id="KW-0378">Hydrolase</keyword>
<dbReference type="GO" id="GO:0110001">
    <property type="term" value="C:toxin-antitoxin complex"/>
    <property type="evidence" value="ECO:0007669"/>
    <property type="project" value="InterPro"/>
</dbReference>
<evidence type="ECO:0000256" key="4">
    <source>
        <dbReference type="ARBA" id="ARBA00024207"/>
    </source>
</evidence>
<dbReference type="EMBL" id="JAJFAT010000014">
    <property type="protein sequence ID" value="MCC3145620.1"/>
    <property type="molecule type" value="Genomic_DNA"/>
</dbReference>
<dbReference type="NCBIfam" id="NF047751">
    <property type="entry name" value="HepT_toxin"/>
    <property type="match status" value="1"/>
</dbReference>
<proteinExistence type="inferred from homology"/>
<organism evidence="5 6">
    <name type="scientific">Halanaerobium polyolivorans</name>
    <dbReference type="NCBI Taxonomy" id="2886943"/>
    <lineage>
        <taxon>Bacteria</taxon>
        <taxon>Bacillati</taxon>
        <taxon>Bacillota</taxon>
        <taxon>Clostridia</taxon>
        <taxon>Halanaerobiales</taxon>
        <taxon>Halanaerobiaceae</taxon>
        <taxon>Halanaerobium</taxon>
    </lineage>
</organism>
<evidence type="ECO:0000256" key="3">
    <source>
        <dbReference type="ARBA" id="ARBA00022801"/>
    </source>
</evidence>
<name>A0AAW4X1D2_9FIRM</name>
<protein>
    <submittedName>
        <fullName evidence="5">DUF86 domain-containing protein</fullName>
    </submittedName>
</protein>
<dbReference type="InterPro" id="IPR052379">
    <property type="entry name" value="Type_VII_TA_RNase"/>
</dbReference>
<keyword evidence="6" id="KW-1185">Reference proteome</keyword>
<evidence type="ECO:0000256" key="2">
    <source>
        <dbReference type="ARBA" id="ARBA00022722"/>
    </source>
</evidence>
<gene>
    <name evidence="5" type="ORF">LJ207_09820</name>
</gene>
<dbReference type="InterPro" id="IPR037038">
    <property type="entry name" value="HepT-like_sf"/>
</dbReference>
<dbReference type="Pfam" id="PF01934">
    <property type="entry name" value="HepT-like"/>
    <property type="match status" value="1"/>
</dbReference>
<keyword evidence="2" id="KW-0540">Nuclease</keyword>
<dbReference type="PANTHER" id="PTHR33397">
    <property type="entry name" value="UPF0331 PROTEIN YUTE"/>
    <property type="match status" value="1"/>
</dbReference>
<dbReference type="GO" id="GO:0016787">
    <property type="term" value="F:hydrolase activity"/>
    <property type="evidence" value="ECO:0007669"/>
    <property type="project" value="UniProtKB-KW"/>
</dbReference>
<reference evidence="5 6" key="1">
    <citation type="submission" date="2021-10" db="EMBL/GenBank/DDBJ databases">
        <authorList>
            <person name="Grouzdev D.S."/>
            <person name="Pantiukh K.S."/>
            <person name="Krutkina M.S."/>
        </authorList>
    </citation>
    <scope>NUCLEOTIDE SEQUENCE [LARGE SCALE GENOMIC DNA]</scope>
    <source>
        <strain evidence="5 6">Z-7514</strain>
    </source>
</reference>
<dbReference type="PANTHER" id="PTHR33397:SF5">
    <property type="entry name" value="RNASE YUTE-RELATED"/>
    <property type="match status" value="1"/>
</dbReference>
<comment type="similarity">
    <text evidence="4">Belongs to the HepT RNase toxin family.</text>
</comment>